<proteinExistence type="predicted"/>
<dbReference type="CDD" id="cd05827">
    <property type="entry name" value="Sortase_C"/>
    <property type="match status" value="1"/>
</dbReference>
<dbReference type="EMBL" id="DVMM01000176">
    <property type="protein sequence ID" value="HIU30228.1"/>
    <property type="molecule type" value="Genomic_DNA"/>
</dbReference>
<organism evidence="4 5">
    <name type="scientific">Candidatus Egerieisoma faecipullorum</name>
    <dbReference type="NCBI Taxonomy" id="2840963"/>
    <lineage>
        <taxon>Bacteria</taxon>
        <taxon>Bacillati</taxon>
        <taxon>Bacillota</taxon>
        <taxon>Clostridia</taxon>
        <taxon>Eubacteriales</taxon>
        <taxon>Clostridiaceae</taxon>
        <taxon>Clostridiaceae incertae sedis</taxon>
        <taxon>Candidatus Egerieisoma</taxon>
    </lineage>
</organism>
<feature type="transmembrane region" description="Helical" evidence="3">
    <location>
        <begin position="12"/>
        <end position="32"/>
    </location>
</feature>
<evidence type="ECO:0000313" key="5">
    <source>
        <dbReference type="Proteomes" id="UP000824089"/>
    </source>
</evidence>
<dbReference type="InterPro" id="IPR023365">
    <property type="entry name" value="Sortase_dom-sf"/>
</dbReference>
<reference evidence="4" key="2">
    <citation type="journal article" date="2021" name="PeerJ">
        <title>Extensive microbial diversity within the chicken gut microbiome revealed by metagenomics and culture.</title>
        <authorList>
            <person name="Gilroy R."/>
            <person name="Ravi A."/>
            <person name="Getino M."/>
            <person name="Pursley I."/>
            <person name="Horton D.L."/>
            <person name="Alikhan N.F."/>
            <person name="Baker D."/>
            <person name="Gharbi K."/>
            <person name="Hall N."/>
            <person name="Watson M."/>
            <person name="Adriaenssens E.M."/>
            <person name="Foster-Nyarko E."/>
            <person name="Jarju S."/>
            <person name="Secka A."/>
            <person name="Antonio M."/>
            <person name="Oren A."/>
            <person name="Chaudhuri R.R."/>
            <person name="La Ragione R."/>
            <person name="Hildebrand F."/>
            <person name="Pallen M.J."/>
        </authorList>
    </citation>
    <scope>NUCLEOTIDE SEQUENCE</scope>
    <source>
        <strain evidence="4">CHK195-4489</strain>
    </source>
</reference>
<keyword evidence="1" id="KW-0378">Hydrolase</keyword>
<feature type="active site" description="Acyl-thioester intermediate" evidence="2">
    <location>
        <position position="214"/>
    </location>
</feature>
<dbReference type="Gene3D" id="2.40.260.10">
    <property type="entry name" value="Sortase"/>
    <property type="match status" value="1"/>
</dbReference>
<dbReference type="InterPro" id="IPR005754">
    <property type="entry name" value="Sortase"/>
</dbReference>
<accession>A0A9D1IAH4</accession>
<evidence type="ECO:0000256" key="2">
    <source>
        <dbReference type="PIRSR" id="PIRSR605754-1"/>
    </source>
</evidence>
<keyword evidence="3" id="KW-0812">Transmembrane</keyword>
<protein>
    <submittedName>
        <fullName evidence="4">Class C sortase</fullName>
    </submittedName>
</protein>
<feature type="active site" description="Proton donor/acceptor" evidence="2">
    <location>
        <position position="152"/>
    </location>
</feature>
<dbReference type="NCBIfam" id="TIGR01076">
    <property type="entry name" value="sortase_fam"/>
    <property type="match status" value="1"/>
</dbReference>
<comment type="caution">
    <text evidence="4">The sequence shown here is derived from an EMBL/GenBank/DDBJ whole genome shotgun (WGS) entry which is preliminary data.</text>
</comment>
<evidence type="ECO:0000313" key="4">
    <source>
        <dbReference type="EMBL" id="HIU30228.1"/>
    </source>
</evidence>
<dbReference type="NCBIfam" id="NF033745">
    <property type="entry name" value="class_C_sortase"/>
    <property type="match status" value="1"/>
</dbReference>
<gene>
    <name evidence="4" type="ORF">IAD50_08035</name>
</gene>
<evidence type="ECO:0000256" key="1">
    <source>
        <dbReference type="ARBA" id="ARBA00022801"/>
    </source>
</evidence>
<reference evidence="4" key="1">
    <citation type="submission" date="2020-10" db="EMBL/GenBank/DDBJ databases">
        <authorList>
            <person name="Gilroy R."/>
        </authorList>
    </citation>
    <scope>NUCLEOTIDE SEQUENCE</scope>
    <source>
        <strain evidence="4">CHK195-4489</strain>
    </source>
</reference>
<name>A0A9D1IAH4_9CLOT</name>
<dbReference type="Proteomes" id="UP000824089">
    <property type="component" value="Unassembled WGS sequence"/>
</dbReference>
<dbReference type="Pfam" id="PF04203">
    <property type="entry name" value="Sortase"/>
    <property type="match status" value="1"/>
</dbReference>
<dbReference type="SUPFAM" id="SSF63817">
    <property type="entry name" value="Sortase"/>
    <property type="match status" value="1"/>
</dbReference>
<sequence length="279" mass="30985">MKNEHAKRNKMISILLLLVLLGGLSLLLYPLVSDYWNSFHQSRAIATYVEAVAELDDASYEEWREAAQAYNTALQEDQTRFQPNEEENSAYKQLLDVSGKGIMGYLEIPCINVSLPIYHGTDEEILQIAIGHIEGSSLPVGGTGTHCVISGHRGLPSAKLFTDLDQLTEGDLFTLRVLDETLTYEVDQIRIVEPEDVSLLSIEAGKDLCTLMTCTPYGINSHRLLVRGHRIENQEAAGSVRITADAIQLDPRLAAPILAAPVLLSLLLWTLFNPFNKRK</sequence>
<dbReference type="AlphaFoldDB" id="A0A9D1IAH4"/>
<evidence type="ECO:0000256" key="3">
    <source>
        <dbReference type="SAM" id="Phobius"/>
    </source>
</evidence>
<keyword evidence="3" id="KW-0472">Membrane</keyword>
<feature type="transmembrane region" description="Helical" evidence="3">
    <location>
        <begin position="253"/>
        <end position="272"/>
    </location>
</feature>
<dbReference type="InterPro" id="IPR042002">
    <property type="entry name" value="Sortase_C"/>
</dbReference>
<dbReference type="GO" id="GO:0016787">
    <property type="term" value="F:hydrolase activity"/>
    <property type="evidence" value="ECO:0007669"/>
    <property type="project" value="UniProtKB-KW"/>
</dbReference>
<keyword evidence="3" id="KW-1133">Transmembrane helix</keyword>